<feature type="signal peptide" evidence="2">
    <location>
        <begin position="1"/>
        <end position="21"/>
    </location>
</feature>
<dbReference type="Proteomes" id="UP000035860">
    <property type="component" value="Unassembled WGS sequence"/>
</dbReference>
<dbReference type="PANTHER" id="PTHR30203">
    <property type="entry name" value="OUTER MEMBRANE CATION EFFLUX PROTEIN"/>
    <property type="match status" value="1"/>
</dbReference>
<dbReference type="GO" id="GO:0009279">
    <property type="term" value="C:cell outer membrane"/>
    <property type="evidence" value="ECO:0007669"/>
    <property type="project" value="UniProtKB-SubCell"/>
</dbReference>
<dbReference type="NCBIfam" id="TIGR01845">
    <property type="entry name" value="outer_NodT"/>
    <property type="match status" value="1"/>
</dbReference>
<comment type="similarity">
    <text evidence="1 2">Belongs to the outer membrane factor (OMF) (TC 1.B.17) family.</text>
</comment>
<gene>
    <name evidence="3" type="ORF">MBO_02520</name>
</gene>
<dbReference type="PROSITE" id="PS51257">
    <property type="entry name" value="PROKAR_LIPOPROTEIN"/>
    <property type="match status" value="1"/>
</dbReference>
<keyword evidence="4" id="KW-1185">Reference proteome</keyword>
<dbReference type="SUPFAM" id="SSF56954">
    <property type="entry name" value="Outer membrane efflux proteins (OEP)"/>
    <property type="match status" value="1"/>
</dbReference>
<keyword evidence="2" id="KW-0812">Transmembrane</keyword>
<name>A0A066UJG8_9GAMM</name>
<comment type="caution">
    <text evidence="3">The sequence shown here is derived from an EMBL/GenBank/DDBJ whole genome shotgun (WGS) entry which is preliminary data.</text>
</comment>
<dbReference type="eggNOG" id="COG1538">
    <property type="taxonomic scope" value="Bacteria"/>
</dbReference>
<evidence type="ECO:0000256" key="1">
    <source>
        <dbReference type="ARBA" id="ARBA00007613"/>
    </source>
</evidence>
<reference evidence="3 4" key="1">
    <citation type="journal article" date="2014" name="Genome Announc.">
        <title>Draft Genome Sequence of Moraxella bovoculi Strain 237T (ATCC BAA-1259T) Isolated from a Calf with Infectious Bovine Keratoconjunctivitis.</title>
        <authorList>
            <person name="Calcutt M.J."/>
            <person name="Foecking M.F."/>
            <person name="Martin N.T."/>
            <person name="Mhlanga-Mutangadura T."/>
            <person name="Reilly T.J."/>
        </authorList>
    </citation>
    <scope>NUCLEOTIDE SEQUENCE [LARGE SCALE GENOMIC DNA]</scope>
    <source>
        <strain evidence="3 4">237</strain>
    </source>
</reference>
<dbReference type="AlphaFoldDB" id="A0A066UJG8"/>
<proteinExistence type="inferred from homology"/>
<dbReference type="InterPro" id="IPR003423">
    <property type="entry name" value="OMP_efflux"/>
</dbReference>
<organism evidence="3 4">
    <name type="scientific">Moraxella bovoculi 237</name>
    <dbReference type="NCBI Taxonomy" id="743974"/>
    <lineage>
        <taxon>Bacteria</taxon>
        <taxon>Pseudomonadati</taxon>
        <taxon>Pseudomonadota</taxon>
        <taxon>Gammaproteobacteria</taxon>
        <taxon>Moraxellales</taxon>
        <taxon>Moraxellaceae</taxon>
        <taxon>Moraxella</taxon>
    </lineage>
</organism>
<evidence type="ECO:0000313" key="3">
    <source>
        <dbReference type="EMBL" id="KDN26027.1"/>
    </source>
</evidence>
<dbReference type="GO" id="GO:0015562">
    <property type="term" value="F:efflux transmembrane transporter activity"/>
    <property type="evidence" value="ECO:0007669"/>
    <property type="project" value="InterPro"/>
</dbReference>
<dbReference type="EMBL" id="AOMT01000005">
    <property type="protein sequence ID" value="KDN26027.1"/>
    <property type="molecule type" value="Genomic_DNA"/>
</dbReference>
<evidence type="ECO:0000313" key="4">
    <source>
        <dbReference type="Proteomes" id="UP000035860"/>
    </source>
</evidence>
<keyword evidence="2" id="KW-0564">Palmitate</keyword>
<keyword evidence="2" id="KW-1134">Transmembrane beta strand</keyword>
<keyword evidence="2" id="KW-0472">Membrane</keyword>
<dbReference type="InterPro" id="IPR010131">
    <property type="entry name" value="MdtP/NodT-like"/>
</dbReference>
<dbReference type="RefSeq" id="WP_080702151.1">
    <property type="nucleotide sequence ID" value="NZ_AOMT01000005.1"/>
</dbReference>
<dbReference type="OrthoDB" id="9770517at2"/>
<comment type="subcellular location">
    <subcellularLocation>
        <location evidence="2">Cell outer membrane</location>
        <topology evidence="2">Lipid-anchor</topology>
    </subcellularLocation>
</comment>
<keyword evidence="2" id="KW-0449">Lipoprotein</keyword>
<feature type="chain" id="PRO_5001432150" evidence="2">
    <location>
        <begin position="22"/>
        <end position="538"/>
    </location>
</feature>
<dbReference type="PANTHER" id="PTHR30203:SF32">
    <property type="entry name" value="CATION EFFLUX SYSTEM PROTEIN CUSC"/>
    <property type="match status" value="1"/>
</dbReference>
<protein>
    <submittedName>
        <fullName evidence="3">RND system membrane channel OprM</fullName>
    </submittedName>
</protein>
<dbReference type="Gene3D" id="1.20.1600.10">
    <property type="entry name" value="Outer membrane efflux proteins (OEP)"/>
    <property type="match status" value="1"/>
</dbReference>
<dbReference type="Pfam" id="PF02321">
    <property type="entry name" value="OEP"/>
    <property type="match status" value="2"/>
</dbReference>
<evidence type="ECO:0000256" key="2">
    <source>
        <dbReference type="RuleBase" id="RU362097"/>
    </source>
</evidence>
<accession>A0A066UJG8</accession>
<dbReference type="Gene3D" id="2.20.200.10">
    <property type="entry name" value="Outer membrane efflux proteins (OEP)"/>
    <property type="match status" value="1"/>
</dbReference>
<sequence>MKSTKTVRLFTLSALVLGVSACSTIPKSAQTMVAQPNLAVDQAYQVLDQQTISVAEAPSVASMRWQDFYADPKLKSLIELGLNNNKDLQKAVLAIQSSRAQYQITEADGIPKLGASGGATRSASPADRNASSGYNVGLAMSSYEIDFWGKVANAKDAALYNYLATNSAKDAVQISLISNIAQSYVNLSYALAQRQLAVETLKTREHSLDITNKRFKAGIDARSPSLQAEASLEAAKLAIYQADTGILQARNALQLLLGAPVPDELMPDMAVDNITTQTLFSTGLPSELLYYRPDIVQAEHALKAAGANINVARAAYFPSISLSGNLGFSSSSLSNLLESSAFAWSVGPSINLPIFDAGVRRANYEVAEVAQKSALVTYEKAIQTAFKEVGDVLASRATLGRQLESQYKLQNNYQQTYQIAHARFRSGLDDYLSVLDAERSLFANQQNILNLELQKILSQIQLYQALGGGATLTAEQIASLRKQREAMRTAELATTEKLMTVSADVADAGVEIVQPAPATLNVIEPANADGISTPISIQ</sequence>
<keyword evidence="2" id="KW-0732">Signal</keyword>